<protein>
    <recommendedName>
        <fullName evidence="4">Short-chain dehydrogenase</fullName>
    </recommendedName>
</protein>
<dbReference type="SUPFAM" id="SSF51735">
    <property type="entry name" value="NAD(P)-binding Rossmann-fold domains"/>
    <property type="match status" value="1"/>
</dbReference>
<dbReference type="GO" id="GO:0016491">
    <property type="term" value="F:oxidoreductase activity"/>
    <property type="evidence" value="ECO:0007669"/>
    <property type="project" value="UniProtKB-KW"/>
</dbReference>
<evidence type="ECO:0000313" key="3">
    <source>
        <dbReference type="Proteomes" id="UP001175228"/>
    </source>
</evidence>
<gene>
    <name evidence="2" type="ORF">EDD18DRAFT_1277884</name>
</gene>
<evidence type="ECO:0000256" key="1">
    <source>
        <dbReference type="ARBA" id="ARBA00023002"/>
    </source>
</evidence>
<accession>A0AA39QFK1</accession>
<dbReference type="PANTHER" id="PTHR43157">
    <property type="entry name" value="PHOSPHATIDYLINOSITOL-GLYCAN BIOSYNTHESIS CLASS F PROTEIN-RELATED"/>
    <property type="match status" value="1"/>
</dbReference>
<reference evidence="2" key="1">
    <citation type="submission" date="2023-06" db="EMBL/GenBank/DDBJ databases">
        <authorList>
            <consortium name="Lawrence Berkeley National Laboratory"/>
            <person name="Ahrendt S."/>
            <person name="Sahu N."/>
            <person name="Indic B."/>
            <person name="Wong-Bajracharya J."/>
            <person name="Merenyi Z."/>
            <person name="Ke H.-M."/>
            <person name="Monk M."/>
            <person name="Kocsube S."/>
            <person name="Drula E."/>
            <person name="Lipzen A."/>
            <person name="Balint B."/>
            <person name="Henrissat B."/>
            <person name="Andreopoulos B."/>
            <person name="Martin F.M."/>
            <person name="Harder C.B."/>
            <person name="Rigling D."/>
            <person name="Ford K.L."/>
            <person name="Foster G.D."/>
            <person name="Pangilinan J."/>
            <person name="Papanicolaou A."/>
            <person name="Barry K."/>
            <person name="LaButti K."/>
            <person name="Viragh M."/>
            <person name="Koriabine M."/>
            <person name="Yan M."/>
            <person name="Riley R."/>
            <person name="Champramary S."/>
            <person name="Plett K.L."/>
            <person name="Tsai I.J."/>
            <person name="Slot J."/>
            <person name="Sipos G."/>
            <person name="Plett J."/>
            <person name="Nagy L.G."/>
            <person name="Grigoriev I.V."/>
        </authorList>
    </citation>
    <scope>NUCLEOTIDE SEQUENCE</scope>
    <source>
        <strain evidence="2">HWK02</strain>
    </source>
</reference>
<proteinExistence type="predicted"/>
<keyword evidence="1" id="KW-0560">Oxidoreductase</keyword>
<dbReference type="Proteomes" id="UP001175228">
    <property type="component" value="Unassembled WGS sequence"/>
</dbReference>
<comment type="caution">
    <text evidence="2">The sequence shown here is derived from an EMBL/GenBank/DDBJ whole genome shotgun (WGS) entry which is preliminary data.</text>
</comment>
<organism evidence="2 3">
    <name type="scientific">Armillaria luteobubalina</name>
    <dbReference type="NCBI Taxonomy" id="153913"/>
    <lineage>
        <taxon>Eukaryota</taxon>
        <taxon>Fungi</taxon>
        <taxon>Dikarya</taxon>
        <taxon>Basidiomycota</taxon>
        <taxon>Agaricomycotina</taxon>
        <taxon>Agaricomycetes</taxon>
        <taxon>Agaricomycetidae</taxon>
        <taxon>Agaricales</taxon>
        <taxon>Marasmiineae</taxon>
        <taxon>Physalacriaceae</taxon>
        <taxon>Armillaria</taxon>
    </lineage>
</organism>
<dbReference type="AlphaFoldDB" id="A0AA39QFK1"/>
<keyword evidence="3" id="KW-1185">Reference proteome</keyword>
<name>A0AA39QFK1_9AGAR</name>
<sequence>MAPRSHEQLIADQTRPMPAVVTADLSGKTLVLIGANVGLGFEAAKHFARMNPGRLVLTARDEVKGKHALAQIRNDTGYSKAELWIIDLASFDSVIGFAAKAEHELDRLDVLVESAGMMTWKYEQDAQDNYHFSLHTNNLGPELLAIRMIPKMLETARKHSVTPRLVVVASDVHYWTAIEKDIITSPLGILTRLSEKEYCTEEVMKHRYHDSKLFNVLFVRALQDRVPSVPAITVNSVNPGLCLSGFLANSGIPSGSEDAKVLRKMQEEMAFTTEEGSRQLVYGAVGSLENEEKLRGKYIQMSKVVEESDFVISEDGKIVQDKVWEETRQILGKVDPKVFNVIKAYLTKA</sequence>
<dbReference type="Gene3D" id="3.40.50.720">
    <property type="entry name" value="NAD(P)-binding Rossmann-like Domain"/>
    <property type="match status" value="1"/>
</dbReference>
<dbReference type="PRINTS" id="PR00081">
    <property type="entry name" value="GDHRDH"/>
</dbReference>
<evidence type="ECO:0000313" key="2">
    <source>
        <dbReference type="EMBL" id="KAK0502007.1"/>
    </source>
</evidence>
<dbReference type="PANTHER" id="PTHR43157:SF31">
    <property type="entry name" value="PHOSPHATIDYLINOSITOL-GLYCAN BIOSYNTHESIS CLASS F PROTEIN"/>
    <property type="match status" value="1"/>
</dbReference>
<dbReference type="InterPro" id="IPR036291">
    <property type="entry name" value="NAD(P)-bd_dom_sf"/>
</dbReference>
<dbReference type="EMBL" id="JAUEPU010000005">
    <property type="protein sequence ID" value="KAK0502007.1"/>
    <property type="molecule type" value="Genomic_DNA"/>
</dbReference>
<evidence type="ECO:0008006" key="4">
    <source>
        <dbReference type="Google" id="ProtNLM"/>
    </source>
</evidence>
<dbReference type="Pfam" id="PF00106">
    <property type="entry name" value="adh_short"/>
    <property type="match status" value="1"/>
</dbReference>
<dbReference type="InterPro" id="IPR002347">
    <property type="entry name" value="SDR_fam"/>
</dbReference>